<dbReference type="InterPro" id="IPR011765">
    <property type="entry name" value="Pept_M16_N"/>
</dbReference>
<dbReference type="STRING" id="1058.SAMN05421783_13713"/>
<dbReference type="GO" id="GO:0008233">
    <property type="term" value="F:peptidase activity"/>
    <property type="evidence" value="ECO:0007669"/>
    <property type="project" value="UniProtKB-KW"/>
</dbReference>
<keyword evidence="4" id="KW-0378">Hydrolase</keyword>
<evidence type="ECO:0000259" key="2">
    <source>
        <dbReference type="Pfam" id="PF00675"/>
    </source>
</evidence>
<sequence>MCTDPRRFSIWSSALLLCAAGNLQAAPEIQTWQAASGARVLFVASPELPMVDVNLVFDAGSARDGERSGLASMTADMLTQGAGDWDADAIAVRIEDVGAKLGASADRDKTSVSLRTLTRQPAMDTAVETLATLVSAPTFADADLERERRNRLIALRQDEESPRTVGQKALYRKIFGSHPYAADPSGTAETVTAITREDLVDFHRRHYTGANALVAIVGALDRPQAEALADRITAGLPKGERLAPLPGVADLDVAVTEQITFPSSQTTVVAGQPGMRRGDPDYFTLYVGNHILGGSGLVSLLMEEIREKRGLSYSTYSYFLPLAQPGPFLMGLQTKNDQADQAREVMLDTLRRFIASGPSEAELTAAKKNITGGFPLRIASNSDIVGYLAVIGFYDLPLDYLDRFTDRIEAVTAEQIKDAFSRRLDPDRLAIVVVGGSTEQTAGVGGEG</sequence>
<proteinExistence type="predicted"/>
<dbReference type="Pfam" id="PF00675">
    <property type="entry name" value="Peptidase_M16"/>
    <property type="match status" value="1"/>
</dbReference>
<dbReference type="InterPro" id="IPR007863">
    <property type="entry name" value="Peptidase_M16_C"/>
</dbReference>
<protein>
    <submittedName>
        <fullName evidence="4">Zinc protease</fullName>
    </submittedName>
</protein>
<feature type="signal peptide" evidence="1">
    <location>
        <begin position="1"/>
        <end position="25"/>
    </location>
</feature>
<evidence type="ECO:0000259" key="3">
    <source>
        <dbReference type="Pfam" id="PF05193"/>
    </source>
</evidence>
<dbReference type="EMBL" id="FNNZ01000037">
    <property type="protein sequence ID" value="SDX56838.1"/>
    <property type="molecule type" value="Genomic_DNA"/>
</dbReference>
<feature type="chain" id="PRO_5011684835" evidence="1">
    <location>
        <begin position="26"/>
        <end position="448"/>
    </location>
</feature>
<dbReference type="GO" id="GO:0046872">
    <property type="term" value="F:metal ion binding"/>
    <property type="evidence" value="ECO:0007669"/>
    <property type="project" value="InterPro"/>
</dbReference>
<reference evidence="5" key="1">
    <citation type="submission" date="2016-10" db="EMBL/GenBank/DDBJ databases">
        <authorList>
            <person name="Varghese N."/>
            <person name="Submissions S."/>
        </authorList>
    </citation>
    <scope>NUCLEOTIDE SEQUENCE [LARGE SCALE GENOMIC DNA]</scope>
    <source>
        <strain evidence="5">DSM 217</strain>
    </source>
</reference>
<keyword evidence="4" id="KW-0645">Protease</keyword>
<dbReference type="Gene3D" id="3.30.830.10">
    <property type="entry name" value="Metalloenzyme, LuxS/M16 peptidase-like"/>
    <property type="match status" value="2"/>
</dbReference>
<dbReference type="RefSeq" id="WP_093037939.1">
    <property type="nucleotide sequence ID" value="NZ_FNNZ01000037.1"/>
</dbReference>
<dbReference type="Proteomes" id="UP000198816">
    <property type="component" value="Unassembled WGS sequence"/>
</dbReference>
<evidence type="ECO:0000313" key="5">
    <source>
        <dbReference type="Proteomes" id="UP000198816"/>
    </source>
</evidence>
<accession>A0A1H3CSF1</accession>
<dbReference type="InterPro" id="IPR011249">
    <property type="entry name" value="Metalloenz_LuxS/M16"/>
</dbReference>
<organism evidence="4 5">
    <name type="scientific">Thiocapsa roseopersicina</name>
    <dbReference type="NCBI Taxonomy" id="1058"/>
    <lineage>
        <taxon>Bacteria</taxon>
        <taxon>Pseudomonadati</taxon>
        <taxon>Pseudomonadota</taxon>
        <taxon>Gammaproteobacteria</taxon>
        <taxon>Chromatiales</taxon>
        <taxon>Chromatiaceae</taxon>
        <taxon>Thiocapsa</taxon>
    </lineage>
</organism>
<feature type="domain" description="Peptidase M16 C-terminal" evidence="3">
    <location>
        <begin position="194"/>
        <end position="369"/>
    </location>
</feature>
<feature type="domain" description="Peptidase M16 N-terminal" evidence="2">
    <location>
        <begin position="39"/>
        <end position="181"/>
    </location>
</feature>
<dbReference type="AlphaFoldDB" id="A0A1H3CSF1"/>
<gene>
    <name evidence="4" type="ORF">SAMN05421783_13713</name>
</gene>
<keyword evidence="1" id="KW-0732">Signal</keyword>
<keyword evidence="5" id="KW-1185">Reference proteome</keyword>
<dbReference type="PANTHER" id="PTHR11851">
    <property type="entry name" value="METALLOPROTEASE"/>
    <property type="match status" value="1"/>
</dbReference>
<dbReference type="GO" id="GO:0006508">
    <property type="term" value="P:proteolysis"/>
    <property type="evidence" value="ECO:0007669"/>
    <property type="project" value="UniProtKB-KW"/>
</dbReference>
<dbReference type="Pfam" id="PF05193">
    <property type="entry name" value="Peptidase_M16_C"/>
    <property type="match status" value="1"/>
</dbReference>
<dbReference type="SUPFAM" id="SSF63411">
    <property type="entry name" value="LuxS/MPP-like metallohydrolase"/>
    <property type="match status" value="2"/>
</dbReference>
<dbReference type="PANTHER" id="PTHR11851:SF224">
    <property type="entry name" value="PROCESSING PROTEASE"/>
    <property type="match status" value="1"/>
</dbReference>
<evidence type="ECO:0000313" key="4">
    <source>
        <dbReference type="EMBL" id="SDX56838.1"/>
    </source>
</evidence>
<name>A0A1H3CSF1_THIRO</name>
<dbReference type="OrthoDB" id="9811314at2"/>
<evidence type="ECO:0000256" key="1">
    <source>
        <dbReference type="SAM" id="SignalP"/>
    </source>
</evidence>
<dbReference type="InterPro" id="IPR050361">
    <property type="entry name" value="MPP/UQCRC_Complex"/>
</dbReference>